<evidence type="ECO:0000313" key="9">
    <source>
        <dbReference type="Proteomes" id="UP001177003"/>
    </source>
</evidence>
<dbReference type="GO" id="GO:0005789">
    <property type="term" value="C:endoplasmic reticulum membrane"/>
    <property type="evidence" value="ECO:0007669"/>
    <property type="project" value="UniProtKB-SubCell"/>
</dbReference>
<gene>
    <name evidence="8" type="ORF">LSALG_LOCUS22445</name>
</gene>
<dbReference type="InterPro" id="IPR045064">
    <property type="entry name" value="Reticulon-like"/>
</dbReference>
<dbReference type="Pfam" id="PF02453">
    <property type="entry name" value="Reticulon"/>
    <property type="match status" value="1"/>
</dbReference>
<dbReference type="PANTHER" id="PTHR10994">
    <property type="entry name" value="RETICULON"/>
    <property type="match status" value="1"/>
</dbReference>
<keyword evidence="5 6" id="KW-0472">Membrane</keyword>
<evidence type="ECO:0000313" key="8">
    <source>
        <dbReference type="EMBL" id="CAI9282817.1"/>
    </source>
</evidence>
<keyword evidence="4 6" id="KW-1133">Transmembrane helix</keyword>
<evidence type="ECO:0000256" key="5">
    <source>
        <dbReference type="ARBA" id="ARBA00023136"/>
    </source>
</evidence>
<sequence length="130" mass="14581">MVESYVGVSIIWFIFEVLEYHLMTLVCNGLILKLVKCLGLYQHISTKIPKVLIPQKPVLEIVSSLRIELNKGFAAIIDIGSGKHLKKFLSRRGMTRSVNCISSMEKGNINDTNYRRIGNLTGSGRREAGM</sequence>
<keyword evidence="9" id="KW-1185">Reference proteome</keyword>
<dbReference type="Proteomes" id="UP001177003">
    <property type="component" value="Chromosome 4"/>
</dbReference>
<feature type="transmembrane region" description="Helical" evidence="6">
    <location>
        <begin position="20"/>
        <end position="41"/>
    </location>
</feature>
<protein>
    <recommendedName>
        <fullName evidence="7">Reticulon domain-containing protein</fullName>
    </recommendedName>
</protein>
<evidence type="ECO:0000256" key="4">
    <source>
        <dbReference type="ARBA" id="ARBA00022989"/>
    </source>
</evidence>
<organism evidence="8 9">
    <name type="scientific">Lactuca saligna</name>
    <name type="common">Willowleaf lettuce</name>
    <dbReference type="NCBI Taxonomy" id="75948"/>
    <lineage>
        <taxon>Eukaryota</taxon>
        <taxon>Viridiplantae</taxon>
        <taxon>Streptophyta</taxon>
        <taxon>Embryophyta</taxon>
        <taxon>Tracheophyta</taxon>
        <taxon>Spermatophyta</taxon>
        <taxon>Magnoliopsida</taxon>
        <taxon>eudicotyledons</taxon>
        <taxon>Gunneridae</taxon>
        <taxon>Pentapetalae</taxon>
        <taxon>asterids</taxon>
        <taxon>campanulids</taxon>
        <taxon>Asterales</taxon>
        <taxon>Asteraceae</taxon>
        <taxon>Cichorioideae</taxon>
        <taxon>Cichorieae</taxon>
        <taxon>Lactucinae</taxon>
        <taxon>Lactuca</taxon>
    </lineage>
</organism>
<feature type="domain" description="Reticulon" evidence="7">
    <location>
        <begin position="5"/>
        <end position="90"/>
    </location>
</feature>
<name>A0AA35YZR2_LACSI</name>
<evidence type="ECO:0000256" key="1">
    <source>
        <dbReference type="ARBA" id="ARBA00004477"/>
    </source>
</evidence>
<comment type="subcellular location">
    <subcellularLocation>
        <location evidence="1">Endoplasmic reticulum membrane</location>
        <topology evidence="1">Multi-pass membrane protein</topology>
    </subcellularLocation>
</comment>
<dbReference type="GO" id="GO:0009617">
    <property type="term" value="P:response to bacterium"/>
    <property type="evidence" value="ECO:0007669"/>
    <property type="project" value="InterPro"/>
</dbReference>
<dbReference type="AlphaFoldDB" id="A0AA35YZR2"/>
<reference evidence="8" key="1">
    <citation type="submission" date="2023-04" db="EMBL/GenBank/DDBJ databases">
        <authorList>
            <person name="Vijverberg K."/>
            <person name="Xiong W."/>
            <person name="Schranz E."/>
        </authorList>
    </citation>
    <scope>NUCLEOTIDE SEQUENCE</scope>
</reference>
<evidence type="ECO:0000256" key="6">
    <source>
        <dbReference type="SAM" id="Phobius"/>
    </source>
</evidence>
<accession>A0AA35YZR2</accession>
<evidence type="ECO:0000256" key="2">
    <source>
        <dbReference type="ARBA" id="ARBA00022692"/>
    </source>
</evidence>
<keyword evidence="2 6" id="KW-0812">Transmembrane</keyword>
<evidence type="ECO:0000256" key="3">
    <source>
        <dbReference type="ARBA" id="ARBA00022824"/>
    </source>
</evidence>
<dbReference type="PANTHER" id="PTHR10994:SF190">
    <property type="entry name" value="RETICULON-LIKE PROTEIN"/>
    <property type="match status" value="1"/>
</dbReference>
<dbReference type="InterPro" id="IPR003388">
    <property type="entry name" value="Reticulon"/>
</dbReference>
<proteinExistence type="predicted"/>
<evidence type="ECO:0000259" key="7">
    <source>
        <dbReference type="Pfam" id="PF02453"/>
    </source>
</evidence>
<keyword evidence="3" id="KW-0256">Endoplasmic reticulum</keyword>
<dbReference type="EMBL" id="OX465080">
    <property type="protein sequence ID" value="CAI9282817.1"/>
    <property type="molecule type" value="Genomic_DNA"/>
</dbReference>